<evidence type="ECO:0000256" key="9">
    <source>
        <dbReference type="ARBA" id="ARBA00023075"/>
    </source>
</evidence>
<dbReference type="InterPro" id="IPR001694">
    <property type="entry name" value="NADH_UbQ_OxRdtase_su1/FPO"/>
</dbReference>
<dbReference type="EC" id="7.1.1.2" evidence="13"/>
<comment type="catalytic activity">
    <reaction evidence="13">
        <text>a ubiquinone + NADH + 5 H(+)(in) = a ubiquinol + NAD(+) + 4 H(+)(out)</text>
        <dbReference type="Rhea" id="RHEA:29091"/>
        <dbReference type="Rhea" id="RHEA-COMP:9565"/>
        <dbReference type="Rhea" id="RHEA-COMP:9566"/>
        <dbReference type="ChEBI" id="CHEBI:15378"/>
        <dbReference type="ChEBI" id="CHEBI:16389"/>
        <dbReference type="ChEBI" id="CHEBI:17976"/>
        <dbReference type="ChEBI" id="CHEBI:57540"/>
        <dbReference type="ChEBI" id="CHEBI:57945"/>
        <dbReference type="EC" id="7.1.1.2"/>
    </reaction>
</comment>
<dbReference type="GO" id="GO:0009060">
    <property type="term" value="P:aerobic respiration"/>
    <property type="evidence" value="ECO:0007669"/>
    <property type="project" value="TreeGrafter"/>
</dbReference>
<dbReference type="GO" id="GO:0005743">
    <property type="term" value="C:mitochondrial inner membrane"/>
    <property type="evidence" value="ECO:0007669"/>
    <property type="project" value="UniProtKB-SubCell"/>
</dbReference>
<keyword evidence="10 13" id="KW-0496">Mitochondrion</keyword>
<dbReference type="RefSeq" id="YP_011062602.1">
    <property type="nucleotide sequence ID" value="NC_086970.1"/>
</dbReference>
<evidence type="ECO:0000256" key="10">
    <source>
        <dbReference type="ARBA" id="ARBA00023128"/>
    </source>
</evidence>
<sequence length="325" mass="38159">MTNLMLFSNYFYPFMSYIIMNFMSMMMTMIFIMIGMSFLTLMERKILGYIQLRKGPNKSMITGITQPFNDAIKLFSKEMFILNKSNLIIFFMSPLLNLSLSLLLWFSLPFISNLYSMKFSMLFIFSCMSSSILPIMMSGWSSNSNYSMIGMMRTIAQTISYEISFILIIMSPMILSESFNLMSISNHQSLIWYLITIMPLFMMFFLSILAELNRTPFDLMEGESELVSGFNTEYFSGSFAMIFMAEYMNIMFMSMMMLMLFTNINISSIMFMSMMMSICFSIIWIRGILPRIRYDELMFLCWKKFLPISMNFLLFIMGIKSVMLF</sequence>
<evidence type="ECO:0000256" key="11">
    <source>
        <dbReference type="ARBA" id="ARBA00023136"/>
    </source>
</evidence>
<feature type="transmembrane region" description="Helical" evidence="14">
    <location>
        <begin position="87"/>
        <end position="107"/>
    </location>
</feature>
<gene>
    <name evidence="15" type="primary">nad1</name>
</gene>
<keyword evidence="8 14" id="KW-1133">Transmembrane helix</keyword>
<organism evidence="15">
    <name type="scientific">Ampulex compressa</name>
    <name type="common">Emerald cockroach wasp</name>
    <dbReference type="NCBI Taxonomy" id="860918"/>
    <lineage>
        <taxon>Eukaryota</taxon>
        <taxon>Metazoa</taxon>
        <taxon>Ecdysozoa</taxon>
        <taxon>Arthropoda</taxon>
        <taxon>Hexapoda</taxon>
        <taxon>Insecta</taxon>
        <taxon>Pterygota</taxon>
        <taxon>Neoptera</taxon>
        <taxon>Endopterygota</taxon>
        <taxon>Hymenoptera</taxon>
        <taxon>Apocrita</taxon>
        <taxon>Aculeata</taxon>
        <taxon>Apoidea</taxon>
        <taxon>Ampulicidae</taxon>
        <taxon>Ampulicini</taxon>
        <taxon>Ampulex</taxon>
    </lineage>
</organism>
<evidence type="ECO:0000256" key="7">
    <source>
        <dbReference type="ARBA" id="ARBA00022792"/>
    </source>
</evidence>
<evidence type="ECO:0000256" key="5">
    <source>
        <dbReference type="ARBA" id="ARBA00022448"/>
    </source>
</evidence>
<evidence type="ECO:0000256" key="13">
    <source>
        <dbReference type="RuleBase" id="RU000473"/>
    </source>
</evidence>
<dbReference type="GO" id="GO:0008137">
    <property type="term" value="F:NADH dehydrogenase (ubiquinone) activity"/>
    <property type="evidence" value="ECO:0007669"/>
    <property type="project" value="UniProtKB-EC"/>
</dbReference>
<dbReference type="GeneID" id="88604148"/>
<dbReference type="InterPro" id="IPR018086">
    <property type="entry name" value="NADH_UbQ_OxRdtase_su1_CS"/>
</dbReference>
<evidence type="ECO:0000313" key="15">
    <source>
        <dbReference type="EMBL" id="ARX96691.1"/>
    </source>
</evidence>
<evidence type="ECO:0000256" key="2">
    <source>
        <dbReference type="ARBA" id="ARBA00004448"/>
    </source>
</evidence>
<dbReference type="Pfam" id="PF00146">
    <property type="entry name" value="NADHdh"/>
    <property type="match status" value="1"/>
</dbReference>
<dbReference type="PANTHER" id="PTHR11432">
    <property type="entry name" value="NADH DEHYDROGENASE SUBUNIT 1"/>
    <property type="match status" value="1"/>
</dbReference>
<evidence type="ECO:0000256" key="12">
    <source>
        <dbReference type="RuleBase" id="RU000471"/>
    </source>
</evidence>
<dbReference type="CTD" id="67122155"/>
<comment type="function">
    <text evidence="1">Core subunit of the mitochondrial membrane respiratory chain NADH dehydrogenase (Complex I) that is believed to belong to the minimal assembly required for catalysis. Complex I functions in the transfer of electrons from NADH to the respiratory chain. The immediate electron acceptor for the enzyme is believed to be ubiquinone.</text>
</comment>
<protein>
    <recommendedName>
        <fullName evidence="4 13">NADH-ubiquinone oxidoreductase chain 1</fullName>
        <ecNumber evidence="13">7.1.1.2</ecNumber>
    </recommendedName>
</protein>
<feature type="transmembrane region" description="Helical" evidence="14">
    <location>
        <begin position="158"/>
        <end position="175"/>
    </location>
</feature>
<keyword evidence="11 14" id="KW-0472">Membrane</keyword>
<accession>A0A343DRL7</accession>
<evidence type="ECO:0000256" key="3">
    <source>
        <dbReference type="ARBA" id="ARBA00010535"/>
    </source>
</evidence>
<keyword evidence="5" id="KW-0813">Transport</keyword>
<reference evidence="15" key="1">
    <citation type="journal article" date="2018" name="Mol. Phylogenet. Evol.">
        <title>Gene arrangement and sequence of mitochondrial genomes yield insights into the phylogeny and evolution of bees and sphecid wasps (Hymenoptera: Apoidea).</title>
        <authorList>
            <person name="Zheng B.Y."/>
            <person name="Cao L.J."/>
            <person name="Tang P."/>
            <person name="van Achterberg K."/>
            <person name="Hoffmann A.A."/>
            <person name="Chen H.Y."/>
            <person name="Chen X.X."/>
            <person name="Wei S.J."/>
        </authorList>
    </citation>
    <scope>NUCLEOTIDE SEQUENCE</scope>
</reference>
<evidence type="ECO:0000256" key="14">
    <source>
        <dbReference type="SAM" id="Phobius"/>
    </source>
</evidence>
<keyword evidence="9 13" id="KW-0830">Ubiquinone</keyword>
<comment type="similarity">
    <text evidence="3 12">Belongs to the complex I subunit 1 family.</text>
</comment>
<geneLocation type="mitochondrion" evidence="15"/>
<keyword evidence="12" id="KW-0520">NAD</keyword>
<keyword evidence="6 12" id="KW-0812">Transmembrane</keyword>
<dbReference type="GO" id="GO:0003954">
    <property type="term" value="F:NADH dehydrogenase activity"/>
    <property type="evidence" value="ECO:0007669"/>
    <property type="project" value="TreeGrafter"/>
</dbReference>
<feature type="transmembrane region" description="Helical" evidence="14">
    <location>
        <begin position="234"/>
        <end position="260"/>
    </location>
</feature>
<feature type="transmembrane region" description="Helical" evidence="14">
    <location>
        <begin position="266"/>
        <end position="285"/>
    </location>
</feature>
<feature type="transmembrane region" description="Helical" evidence="14">
    <location>
        <begin position="305"/>
        <end position="324"/>
    </location>
</feature>
<proteinExistence type="inferred from homology"/>
<dbReference type="PROSITE" id="PS00668">
    <property type="entry name" value="COMPLEX1_ND1_2"/>
    <property type="match status" value="1"/>
</dbReference>
<evidence type="ECO:0000256" key="4">
    <source>
        <dbReference type="ARBA" id="ARBA00021009"/>
    </source>
</evidence>
<feature type="transmembrane region" description="Helical" evidence="14">
    <location>
        <begin position="190"/>
        <end position="213"/>
    </location>
</feature>
<dbReference type="PANTHER" id="PTHR11432:SF3">
    <property type="entry name" value="NADH-UBIQUINONE OXIDOREDUCTASE CHAIN 1"/>
    <property type="match status" value="1"/>
</dbReference>
<dbReference type="AlphaFoldDB" id="A0A343DRL7"/>
<keyword evidence="7" id="KW-0999">Mitochondrion inner membrane</keyword>
<feature type="transmembrane region" description="Helical" evidence="14">
    <location>
        <begin position="119"/>
        <end position="137"/>
    </location>
</feature>
<evidence type="ECO:0000256" key="8">
    <source>
        <dbReference type="ARBA" id="ARBA00022989"/>
    </source>
</evidence>
<evidence type="ECO:0000256" key="1">
    <source>
        <dbReference type="ARBA" id="ARBA00003257"/>
    </source>
</evidence>
<comment type="subcellular location">
    <subcellularLocation>
        <location evidence="2 12">Mitochondrion inner membrane</location>
        <topology evidence="2 12">Multi-pass membrane protein</topology>
    </subcellularLocation>
</comment>
<dbReference type="HAMAP" id="MF_01350">
    <property type="entry name" value="NDH1_NuoH"/>
    <property type="match status" value="1"/>
</dbReference>
<dbReference type="EMBL" id="KX494110">
    <property type="protein sequence ID" value="ARX96691.1"/>
    <property type="molecule type" value="Genomic_DNA"/>
</dbReference>
<name>A0A343DRL7_AMPCP</name>
<feature type="transmembrane region" description="Helical" evidence="14">
    <location>
        <begin position="14"/>
        <end position="41"/>
    </location>
</feature>
<evidence type="ECO:0000256" key="6">
    <source>
        <dbReference type="ARBA" id="ARBA00022692"/>
    </source>
</evidence>